<evidence type="ECO:0000313" key="2">
    <source>
        <dbReference type="EMBL" id="AGR41809.1"/>
    </source>
</evidence>
<protein>
    <submittedName>
        <fullName evidence="2">Uncharacterized protein</fullName>
    </submittedName>
</protein>
<dbReference type="PATRIC" id="fig|1276221.3.peg.105"/>
<dbReference type="AlphaFoldDB" id="S5LVH5"/>
<feature type="transmembrane region" description="Helical" evidence="1">
    <location>
        <begin position="122"/>
        <end position="146"/>
    </location>
</feature>
<evidence type="ECO:0000256" key="1">
    <source>
        <dbReference type="SAM" id="Phobius"/>
    </source>
</evidence>
<keyword evidence="3" id="KW-1185">Reference proteome</keyword>
<reference evidence="2 3" key="1">
    <citation type="journal article" date="2013" name="Genome Biol. Evol.">
        <title>Comparison of metabolic capacities and inference of gene content evolution in mosquito-associated Spiroplasma diminutum and S. taiwanense.</title>
        <authorList>
            <person name="Lo W.S."/>
            <person name="Ku C."/>
            <person name="Chen L.L."/>
            <person name="Chang T.H."/>
            <person name="Kuo C.H."/>
        </authorList>
    </citation>
    <scope>NUCLEOTIDE SEQUENCE [LARGE SCALE GENOMIC DNA]</scope>
    <source>
        <strain evidence="2">CUAS-1</strain>
    </source>
</reference>
<evidence type="ECO:0000313" key="3">
    <source>
        <dbReference type="Proteomes" id="UP000014983"/>
    </source>
</evidence>
<keyword evidence="1" id="KW-0472">Membrane</keyword>
<feature type="transmembrane region" description="Helical" evidence="1">
    <location>
        <begin position="194"/>
        <end position="216"/>
    </location>
</feature>
<organism evidence="2 3">
    <name type="scientific">Spiroplasma diminutum CUAS-1</name>
    <dbReference type="NCBI Taxonomy" id="1276221"/>
    <lineage>
        <taxon>Bacteria</taxon>
        <taxon>Bacillati</taxon>
        <taxon>Mycoplasmatota</taxon>
        <taxon>Mollicutes</taxon>
        <taxon>Entomoplasmatales</taxon>
        <taxon>Spiroplasmataceae</taxon>
        <taxon>Spiroplasma</taxon>
    </lineage>
</organism>
<dbReference type="OrthoDB" id="387892at2"/>
<dbReference type="Proteomes" id="UP000014983">
    <property type="component" value="Chromosome"/>
</dbReference>
<dbReference type="KEGG" id="sdi:SDIMI_v3c01050"/>
<proteinExistence type="predicted"/>
<name>S5LVH5_9MOLU</name>
<feature type="transmembrane region" description="Helical" evidence="1">
    <location>
        <begin position="649"/>
        <end position="673"/>
    </location>
</feature>
<feature type="transmembrane region" description="Helical" evidence="1">
    <location>
        <begin position="39"/>
        <end position="58"/>
    </location>
</feature>
<dbReference type="InParanoid" id="S5LVH5"/>
<keyword evidence="1" id="KW-0812">Transmembrane</keyword>
<keyword evidence="1" id="KW-1133">Transmembrane helix</keyword>
<accession>S5LVH5</accession>
<dbReference type="HOGENOM" id="CLU_428885_0_0_14"/>
<sequence>MKDTNKVMLKKDKQTNFVKEYKNFALLYRINLKLSLKNVGSIISGILFAFVTIILFFVEFTEVIKSASLNNYATYKILTYSLSSSLLIFHILLNSLYLFKKQVSDGISSIELRAGYKTWKSYLIRVFIIFSTSLIYILITLLSVIILNLTSINDTVMIFSLHYSQVFFFGFLAFFSTLVLSTIMIMFKTSLATIFAMLYILMIALAPITASIKFMIINSENSNYKTNIKMIAGESFYQANSKNENLFNDDNGSGESKTITSIDNYIQEVLKPLEGKTDGGKVILPAENYFNGFDLKGVVKENALNDSYSFNYAKANHILTKNLGLGQVYYKYNVFNQNQELEQEFLLEKSPVWNILEPINKTVLEKTNSFTKSNSEKIPTLFVKTNKYYSNRFINSKNIDINTFIDELKQELPELYLFLNFIQKFYNEYKSIILSLNFANNGFAMYNDILDNALLNNSSYMPSKSLNYYSWKETWTEEEGQYNRNFSRNFCEVDKYNSFDNSEWYVCKENTDLIKHNNDMAKVYADIPELTILNQLIVSLWRMSMDFDTFRDNRESIDDSLYNYFNITVASNSLKTDIFRHFAAISTGLFSKPLTNDLYNVSSSGFYQGQFYNIKNIFEFENYSYQNKDLNAPMEPVYKNKQIKNRVVFIIPLAYFAYIVLISPLGYVGYFMFNRKSKL</sequence>
<dbReference type="EMBL" id="CP005076">
    <property type="protein sequence ID" value="AGR41809.1"/>
    <property type="molecule type" value="Genomic_DNA"/>
</dbReference>
<feature type="transmembrane region" description="Helical" evidence="1">
    <location>
        <begin position="166"/>
        <end position="187"/>
    </location>
</feature>
<gene>
    <name evidence="2" type="ORF">SDIMI_v3c01050</name>
</gene>
<dbReference type="RefSeq" id="WP_020836042.1">
    <property type="nucleotide sequence ID" value="NC_021833.1"/>
</dbReference>
<dbReference type="STRING" id="1276221.SDIMI_v3c01050"/>
<feature type="transmembrane region" description="Helical" evidence="1">
    <location>
        <begin position="78"/>
        <end position="99"/>
    </location>
</feature>